<dbReference type="HAMAP" id="MF_00422">
    <property type="entry name" value="SecE"/>
    <property type="match status" value="1"/>
</dbReference>
<dbReference type="InterPro" id="IPR001901">
    <property type="entry name" value="Translocase_SecE/Sec61-g"/>
</dbReference>
<evidence type="ECO:0000256" key="3">
    <source>
        <dbReference type="ARBA" id="ARBA00022475"/>
    </source>
</evidence>
<evidence type="ECO:0000313" key="11">
    <source>
        <dbReference type="Proteomes" id="UP000678545"/>
    </source>
</evidence>
<keyword evidence="4 9" id="KW-0812">Transmembrane</keyword>
<name>A0A941E1Z8_9BURK</name>
<keyword evidence="7 9" id="KW-0811">Translocation</keyword>
<comment type="function">
    <text evidence="9">Essential subunit of the Sec protein translocation channel SecYEG. Clamps together the 2 halves of SecY. May contact the channel plug during translocation.</text>
</comment>
<comment type="subcellular location">
    <subcellularLocation>
        <location evidence="1">Membrane</location>
    </subcellularLocation>
</comment>
<proteinExistence type="inferred from homology"/>
<keyword evidence="8 9" id="KW-0472">Membrane</keyword>
<comment type="caution">
    <text evidence="9">Lacks conserved residue(s) required for the propagation of feature annotation.</text>
</comment>
<dbReference type="PANTHER" id="PTHR33910">
    <property type="entry name" value="PROTEIN TRANSLOCASE SUBUNIT SECE"/>
    <property type="match status" value="1"/>
</dbReference>
<dbReference type="Proteomes" id="UP000678545">
    <property type="component" value="Unassembled WGS sequence"/>
</dbReference>
<feature type="transmembrane region" description="Helical" evidence="9">
    <location>
        <begin position="18"/>
        <end position="36"/>
    </location>
</feature>
<dbReference type="AlphaFoldDB" id="A0A941E1Z8"/>
<dbReference type="Pfam" id="PF00584">
    <property type="entry name" value="SecE"/>
    <property type="match status" value="1"/>
</dbReference>
<dbReference type="GO" id="GO:0009306">
    <property type="term" value="P:protein secretion"/>
    <property type="evidence" value="ECO:0007669"/>
    <property type="project" value="UniProtKB-UniRule"/>
</dbReference>
<evidence type="ECO:0000256" key="2">
    <source>
        <dbReference type="ARBA" id="ARBA00022448"/>
    </source>
</evidence>
<evidence type="ECO:0000256" key="6">
    <source>
        <dbReference type="ARBA" id="ARBA00022989"/>
    </source>
</evidence>
<comment type="caution">
    <text evidence="10">The sequence shown here is derived from an EMBL/GenBank/DDBJ whole genome shotgun (WGS) entry which is preliminary data.</text>
</comment>
<comment type="similarity">
    <text evidence="9">Belongs to the SecE/SEC61-gamma family.</text>
</comment>
<dbReference type="PRINTS" id="PR01650">
    <property type="entry name" value="SECETRNLCASE"/>
</dbReference>
<dbReference type="GO" id="GO:0043952">
    <property type="term" value="P:protein transport by the Sec complex"/>
    <property type="evidence" value="ECO:0007669"/>
    <property type="project" value="UniProtKB-UniRule"/>
</dbReference>
<dbReference type="PANTHER" id="PTHR33910:SF1">
    <property type="entry name" value="PROTEIN TRANSLOCASE SUBUNIT SECE"/>
    <property type="match status" value="1"/>
</dbReference>
<keyword evidence="5 9" id="KW-0653">Protein transport</keyword>
<dbReference type="GO" id="GO:0005886">
    <property type="term" value="C:plasma membrane"/>
    <property type="evidence" value="ECO:0007669"/>
    <property type="project" value="UniProtKB-UniRule"/>
</dbReference>
<dbReference type="GO" id="GO:0008320">
    <property type="term" value="F:protein transmembrane transporter activity"/>
    <property type="evidence" value="ECO:0007669"/>
    <property type="project" value="UniProtKB-UniRule"/>
</dbReference>
<evidence type="ECO:0000256" key="5">
    <source>
        <dbReference type="ARBA" id="ARBA00022927"/>
    </source>
</evidence>
<dbReference type="GO" id="GO:0006605">
    <property type="term" value="P:protein targeting"/>
    <property type="evidence" value="ECO:0007669"/>
    <property type="project" value="UniProtKB-UniRule"/>
</dbReference>
<keyword evidence="2 9" id="KW-0813">Transport</keyword>
<keyword evidence="3 9" id="KW-1003">Cell membrane</keyword>
<reference evidence="10" key="1">
    <citation type="submission" date="2021-04" db="EMBL/GenBank/DDBJ databases">
        <title>novel species isolated from subtropical streams in China.</title>
        <authorList>
            <person name="Lu H."/>
        </authorList>
    </citation>
    <scope>NUCLEOTIDE SEQUENCE</scope>
    <source>
        <strain evidence="10">FT137W</strain>
    </source>
</reference>
<evidence type="ECO:0000256" key="1">
    <source>
        <dbReference type="ARBA" id="ARBA00004370"/>
    </source>
</evidence>
<comment type="subunit">
    <text evidence="9">Component of the Sec protein translocase complex. Heterotrimer consisting of SecY, SecE and SecG subunits. The heterotrimers can form oligomers, although 1 heterotrimer is thought to be able to translocate proteins. Interacts with the ribosome. Interacts with SecDF, and other proteins may be involved. Interacts with SecA.</text>
</comment>
<dbReference type="GO" id="GO:0065002">
    <property type="term" value="P:intracellular protein transmembrane transport"/>
    <property type="evidence" value="ECO:0007669"/>
    <property type="project" value="UniProtKB-UniRule"/>
</dbReference>
<dbReference type="InterPro" id="IPR038379">
    <property type="entry name" value="SecE_sf"/>
</dbReference>
<sequence>MSNQTVQTVSTSSDKYKIVLAIAAAVAGVVAFYVLAGQAKYVRLGALFGGLALALVLVFISETGRELVSFAKESIREAKKVVWPTRKEAGQMTAVVFGFVLIMSIFLFTTDKVLEYLIMNVILGLK</sequence>
<evidence type="ECO:0000256" key="7">
    <source>
        <dbReference type="ARBA" id="ARBA00023010"/>
    </source>
</evidence>
<evidence type="ECO:0000256" key="9">
    <source>
        <dbReference type="HAMAP-Rule" id="MF_00422"/>
    </source>
</evidence>
<accession>A0A941E1Z8</accession>
<evidence type="ECO:0000256" key="8">
    <source>
        <dbReference type="ARBA" id="ARBA00023136"/>
    </source>
</evidence>
<dbReference type="NCBIfam" id="NF004371">
    <property type="entry name" value="PRK05740.1-1"/>
    <property type="match status" value="1"/>
</dbReference>
<evidence type="ECO:0000256" key="4">
    <source>
        <dbReference type="ARBA" id="ARBA00022692"/>
    </source>
</evidence>
<keyword evidence="6 9" id="KW-1133">Transmembrane helix</keyword>
<gene>
    <name evidence="9 10" type="primary">secE</name>
    <name evidence="10" type="ORF">KDM90_07180</name>
</gene>
<feature type="transmembrane region" description="Helical" evidence="9">
    <location>
        <begin position="41"/>
        <end position="60"/>
    </location>
</feature>
<dbReference type="Gene3D" id="1.20.5.1030">
    <property type="entry name" value="Preprotein translocase secy subunit"/>
    <property type="match status" value="1"/>
</dbReference>
<dbReference type="RefSeq" id="WP_212674893.1">
    <property type="nucleotide sequence ID" value="NZ_JAGSPJ010000002.1"/>
</dbReference>
<dbReference type="EMBL" id="JAGSPJ010000002">
    <property type="protein sequence ID" value="MBR7799777.1"/>
    <property type="molecule type" value="Genomic_DNA"/>
</dbReference>
<feature type="transmembrane region" description="Helical" evidence="9">
    <location>
        <begin position="89"/>
        <end position="109"/>
    </location>
</feature>
<dbReference type="NCBIfam" id="TIGR00964">
    <property type="entry name" value="secE_bact"/>
    <property type="match status" value="1"/>
</dbReference>
<organism evidence="10 11">
    <name type="scientific">Undibacterium fentianense</name>
    <dbReference type="NCBI Taxonomy" id="2828728"/>
    <lineage>
        <taxon>Bacteria</taxon>
        <taxon>Pseudomonadati</taxon>
        <taxon>Pseudomonadota</taxon>
        <taxon>Betaproteobacteria</taxon>
        <taxon>Burkholderiales</taxon>
        <taxon>Oxalobacteraceae</taxon>
        <taxon>Undibacterium</taxon>
    </lineage>
</organism>
<dbReference type="InterPro" id="IPR005807">
    <property type="entry name" value="SecE_bac"/>
</dbReference>
<keyword evidence="11" id="KW-1185">Reference proteome</keyword>
<evidence type="ECO:0000313" key="10">
    <source>
        <dbReference type="EMBL" id="MBR7799777.1"/>
    </source>
</evidence>
<protein>
    <recommendedName>
        <fullName evidence="9">Protein translocase subunit SecE</fullName>
    </recommendedName>
</protein>